<dbReference type="Pfam" id="PF01244">
    <property type="entry name" value="Peptidase_M19"/>
    <property type="match status" value="1"/>
</dbReference>
<dbReference type="GO" id="GO:0070573">
    <property type="term" value="F:metallodipeptidase activity"/>
    <property type="evidence" value="ECO:0007669"/>
    <property type="project" value="InterPro"/>
</dbReference>
<gene>
    <name evidence="1" type="ORF">EC9_39090</name>
</gene>
<dbReference type="PANTHER" id="PTHR10443:SF12">
    <property type="entry name" value="DIPEPTIDASE"/>
    <property type="match status" value="1"/>
</dbReference>
<sequence length="363" mass="39953">MRTIIDGHLDLAWNATSFDRDLRLSQDEIRTREQLMTDLKSRTRGTTCFPELQAGKIQVCIATLLARSGPATDRQTGYARTDLDFAHHIGAYAAAHAQLACYHLWEQQGAIRWIRTLADLEDHWTKCNGESEPPLGMILSMEGADPISDPDELPYWFGAGLRAIGLSHYGHGQYAAGTAVEGGLTEKGEQLLDAMAKLGMGLDVTHLADQAMEQAFDRFTGVLWASHHNSRTLVPGQRQLSDQQMKSVIEHDGVVGVAFDAWMMYPGWARGETDPNVVSIEAAADHIDYVCQMAGNTKHSAIGSDLDGGFGTEQTPGDLNSIADMQRLDGILSRRGYSDDDLNAIFHGNWMRTFRKLFGGCAQ</sequence>
<dbReference type="Proteomes" id="UP000319557">
    <property type="component" value="Chromosome"/>
</dbReference>
<dbReference type="EMBL" id="CP036261">
    <property type="protein sequence ID" value="QDS89709.1"/>
    <property type="molecule type" value="Genomic_DNA"/>
</dbReference>
<dbReference type="GO" id="GO:0006508">
    <property type="term" value="P:proteolysis"/>
    <property type="evidence" value="ECO:0007669"/>
    <property type="project" value="InterPro"/>
</dbReference>
<dbReference type="KEGG" id="ruv:EC9_39090"/>
<keyword evidence="2" id="KW-1185">Reference proteome</keyword>
<dbReference type="PROSITE" id="PS51365">
    <property type="entry name" value="RENAL_DIPEPTIDASE_2"/>
    <property type="match status" value="1"/>
</dbReference>
<evidence type="ECO:0000313" key="2">
    <source>
        <dbReference type="Proteomes" id="UP000319557"/>
    </source>
</evidence>
<dbReference type="AlphaFoldDB" id="A0A517M4B0"/>
<dbReference type="InterPro" id="IPR008257">
    <property type="entry name" value="Pept_M19"/>
</dbReference>
<reference evidence="1 2" key="1">
    <citation type="submission" date="2019-02" db="EMBL/GenBank/DDBJ databases">
        <title>Deep-cultivation of Planctomycetes and their phenomic and genomic characterization uncovers novel biology.</title>
        <authorList>
            <person name="Wiegand S."/>
            <person name="Jogler M."/>
            <person name="Boedeker C."/>
            <person name="Pinto D."/>
            <person name="Vollmers J."/>
            <person name="Rivas-Marin E."/>
            <person name="Kohn T."/>
            <person name="Peeters S.H."/>
            <person name="Heuer A."/>
            <person name="Rast P."/>
            <person name="Oberbeckmann S."/>
            <person name="Bunk B."/>
            <person name="Jeske O."/>
            <person name="Meyerdierks A."/>
            <person name="Storesund J.E."/>
            <person name="Kallscheuer N."/>
            <person name="Luecker S."/>
            <person name="Lage O.M."/>
            <person name="Pohl T."/>
            <person name="Merkel B.J."/>
            <person name="Hornburger P."/>
            <person name="Mueller R.-W."/>
            <person name="Bruemmer F."/>
            <person name="Labrenz M."/>
            <person name="Spormann A.M."/>
            <person name="Op den Camp H."/>
            <person name="Overmann J."/>
            <person name="Amann R."/>
            <person name="Jetten M.S.M."/>
            <person name="Mascher T."/>
            <person name="Medema M.H."/>
            <person name="Devos D.P."/>
            <person name="Kaster A.-K."/>
            <person name="Ovreas L."/>
            <person name="Rohde M."/>
            <person name="Galperin M.Y."/>
            <person name="Jogler C."/>
        </authorList>
    </citation>
    <scope>NUCLEOTIDE SEQUENCE [LARGE SCALE GENOMIC DNA]</scope>
    <source>
        <strain evidence="1 2">EC9</strain>
    </source>
</reference>
<dbReference type="OrthoDB" id="9804920at2"/>
<proteinExistence type="predicted"/>
<organism evidence="1 2">
    <name type="scientific">Rosistilla ulvae</name>
    <dbReference type="NCBI Taxonomy" id="1930277"/>
    <lineage>
        <taxon>Bacteria</taxon>
        <taxon>Pseudomonadati</taxon>
        <taxon>Planctomycetota</taxon>
        <taxon>Planctomycetia</taxon>
        <taxon>Pirellulales</taxon>
        <taxon>Pirellulaceae</taxon>
        <taxon>Rosistilla</taxon>
    </lineage>
</organism>
<dbReference type="SUPFAM" id="SSF51556">
    <property type="entry name" value="Metallo-dependent hydrolases"/>
    <property type="match status" value="1"/>
</dbReference>
<evidence type="ECO:0000313" key="1">
    <source>
        <dbReference type="EMBL" id="QDS89709.1"/>
    </source>
</evidence>
<accession>A0A517M4B0</accession>
<dbReference type="PANTHER" id="PTHR10443">
    <property type="entry name" value="MICROSOMAL DIPEPTIDASE"/>
    <property type="match status" value="1"/>
</dbReference>
<name>A0A517M4B0_9BACT</name>
<dbReference type="InterPro" id="IPR032466">
    <property type="entry name" value="Metal_Hydrolase"/>
</dbReference>
<protein>
    <submittedName>
        <fullName evidence="1">Membrane dipeptidase (Peptidase family M19)</fullName>
    </submittedName>
</protein>
<dbReference type="RefSeq" id="WP_145347593.1">
    <property type="nucleotide sequence ID" value="NZ_CP036261.1"/>
</dbReference>
<dbReference type="Gene3D" id="3.20.20.140">
    <property type="entry name" value="Metal-dependent hydrolases"/>
    <property type="match status" value="1"/>
</dbReference>